<dbReference type="EMBL" id="JAIWYP010000011">
    <property type="protein sequence ID" value="KAH3735723.1"/>
    <property type="molecule type" value="Genomic_DNA"/>
</dbReference>
<gene>
    <name evidence="1" type="ORF">DPMN_042258</name>
</gene>
<evidence type="ECO:0000313" key="1">
    <source>
        <dbReference type="EMBL" id="KAH3735723.1"/>
    </source>
</evidence>
<reference evidence="1" key="1">
    <citation type="journal article" date="2019" name="bioRxiv">
        <title>The Genome of the Zebra Mussel, Dreissena polymorpha: A Resource for Invasive Species Research.</title>
        <authorList>
            <person name="McCartney M.A."/>
            <person name="Auch B."/>
            <person name="Kono T."/>
            <person name="Mallez S."/>
            <person name="Zhang Y."/>
            <person name="Obille A."/>
            <person name="Becker A."/>
            <person name="Abrahante J.E."/>
            <person name="Garbe J."/>
            <person name="Badalamenti J.P."/>
            <person name="Herman A."/>
            <person name="Mangelson H."/>
            <person name="Liachko I."/>
            <person name="Sullivan S."/>
            <person name="Sone E.D."/>
            <person name="Koren S."/>
            <person name="Silverstein K.A.T."/>
            <person name="Beckman K.B."/>
            <person name="Gohl D.M."/>
        </authorList>
    </citation>
    <scope>NUCLEOTIDE SEQUENCE</scope>
    <source>
        <strain evidence="1">Duluth1</strain>
        <tissue evidence="1">Whole animal</tissue>
    </source>
</reference>
<organism evidence="1 2">
    <name type="scientific">Dreissena polymorpha</name>
    <name type="common">Zebra mussel</name>
    <name type="synonym">Mytilus polymorpha</name>
    <dbReference type="NCBI Taxonomy" id="45954"/>
    <lineage>
        <taxon>Eukaryota</taxon>
        <taxon>Metazoa</taxon>
        <taxon>Spiralia</taxon>
        <taxon>Lophotrochozoa</taxon>
        <taxon>Mollusca</taxon>
        <taxon>Bivalvia</taxon>
        <taxon>Autobranchia</taxon>
        <taxon>Heteroconchia</taxon>
        <taxon>Euheterodonta</taxon>
        <taxon>Imparidentia</taxon>
        <taxon>Neoheterodontei</taxon>
        <taxon>Myida</taxon>
        <taxon>Dreissenoidea</taxon>
        <taxon>Dreissenidae</taxon>
        <taxon>Dreissena</taxon>
    </lineage>
</organism>
<dbReference type="Proteomes" id="UP000828390">
    <property type="component" value="Unassembled WGS sequence"/>
</dbReference>
<name>A0A9D4D1R7_DREPO</name>
<proteinExistence type="predicted"/>
<sequence>MSSACNVRSDDSPVLTTDMRIVLSDLVRQTEGIIHEINNSIELIHGEIFSCATARSDDTFALLSQLLRPAGPILILGELDLAYNISRVASNCFRNILGDLDTLPGYFAELKPFLWKIERNILSFACQVEIGMKALNMPIPLQDWAFPIHSCETPLIYQADLRKTVEICKLLVNKYKIFTVINHDLFALGQDM</sequence>
<comment type="caution">
    <text evidence="1">The sequence shown here is derived from an EMBL/GenBank/DDBJ whole genome shotgun (WGS) entry which is preliminary data.</text>
</comment>
<dbReference type="AlphaFoldDB" id="A0A9D4D1R7"/>
<keyword evidence="2" id="KW-1185">Reference proteome</keyword>
<evidence type="ECO:0000313" key="2">
    <source>
        <dbReference type="Proteomes" id="UP000828390"/>
    </source>
</evidence>
<reference evidence="1" key="2">
    <citation type="submission" date="2020-11" db="EMBL/GenBank/DDBJ databases">
        <authorList>
            <person name="McCartney M.A."/>
            <person name="Auch B."/>
            <person name="Kono T."/>
            <person name="Mallez S."/>
            <person name="Becker A."/>
            <person name="Gohl D.M."/>
            <person name="Silverstein K.A.T."/>
            <person name="Koren S."/>
            <person name="Bechman K.B."/>
            <person name="Herman A."/>
            <person name="Abrahante J.E."/>
            <person name="Garbe J."/>
        </authorList>
    </citation>
    <scope>NUCLEOTIDE SEQUENCE</scope>
    <source>
        <strain evidence="1">Duluth1</strain>
        <tissue evidence="1">Whole animal</tissue>
    </source>
</reference>
<protein>
    <submittedName>
        <fullName evidence="1">Uncharacterized protein</fullName>
    </submittedName>
</protein>
<accession>A0A9D4D1R7</accession>